<accession>A0A8X7CME0</accession>
<reference evidence="1" key="1">
    <citation type="submission" date="2020-08" db="EMBL/GenBank/DDBJ databases">
        <title>Multicomponent nature underlies the extraordinary mechanical properties of spider dragline silk.</title>
        <authorList>
            <person name="Kono N."/>
            <person name="Nakamura H."/>
            <person name="Mori M."/>
            <person name="Yoshida Y."/>
            <person name="Ohtoshi R."/>
            <person name="Malay A.D."/>
            <person name="Moran D.A.P."/>
            <person name="Tomita M."/>
            <person name="Numata K."/>
            <person name="Arakawa K."/>
        </authorList>
    </citation>
    <scope>NUCLEOTIDE SEQUENCE</scope>
</reference>
<dbReference type="EMBL" id="BMAV01018584">
    <property type="protein sequence ID" value="GFY71045.1"/>
    <property type="molecule type" value="Genomic_DNA"/>
</dbReference>
<dbReference type="AlphaFoldDB" id="A0A8X7CME0"/>
<keyword evidence="2" id="KW-1185">Reference proteome</keyword>
<dbReference type="Proteomes" id="UP000886998">
    <property type="component" value="Unassembled WGS sequence"/>
</dbReference>
<proteinExistence type="predicted"/>
<sequence>MGQPGKVQTTLLTPVDVVKAEWLSKSSNRNPDMLAAKPPKPKIIEIAKDLPEYIIDPGTKTTYLKGKFLGKSRKSERRLYFSMCERYFGSDAIFFHFKAYLFDNYPFDLVTIWDRTNNLITSLINSTVK</sequence>
<dbReference type="OrthoDB" id="6431480at2759"/>
<comment type="caution">
    <text evidence="1">The sequence shown here is derived from an EMBL/GenBank/DDBJ whole genome shotgun (WGS) entry which is preliminary data.</text>
</comment>
<organism evidence="1 2">
    <name type="scientific">Trichonephila inaurata madagascariensis</name>
    <dbReference type="NCBI Taxonomy" id="2747483"/>
    <lineage>
        <taxon>Eukaryota</taxon>
        <taxon>Metazoa</taxon>
        <taxon>Ecdysozoa</taxon>
        <taxon>Arthropoda</taxon>
        <taxon>Chelicerata</taxon>
        <taxon>Arachnida</taxon>
        <taxon>Araneae</taxon>
        <taxon>Araneomorphae</taxon>
        <taxon>Entelegynae</taxon>
        <taxon>Araneoidea</taxon>
        <taxon>Nephilidae</taxon>
        <taxon>Trichonephila</taxon>
        <taxon>Trichonephila inaurata</taxon>
    </lineage>
</organism>
<gene>
    <name evidence="1" type="primary">AVEN_223760_1</name>
    <name evidence="1" type="ORF">TNIN_269561</name>
</gene>
<protein>
    <submittedName>
        <fullName evidence="1">Uncharacterized protein</fullName>
    </submittedName>
</protein>
<evidence type="ECO:0000313" key="2">
    <source>
        <dbReference type="Proteomes" id="UP000886998"/>
    </source>
</evidence>
<evidence type="ECO:0000313" key="1">
    <source>
        <dbReference type="EMBL" id="GFY71045.1"/>
    </source>
</evidence>
<name>A0A8X7CME0_9ARAC</name>